<sequence length="373" mass="42538">MPRWKKFSRKSRGRGRSLLQRCPDGKDPNHWAVFVRNESSHRLRARNAKNAENAKRIYIDYTKWADTYAHKPIKWQMKKTVCLSTRILSKNRLIGYIPRVLESVVVMEILLGRTSGFRLFGHWLWTKCVFKAPFDRSLVDANRDWSSFHDLSGKDAPRQSTSIFPRSSTNQVIPVVGTAFYLIRFTIYRRRYVCITWKIIAPGASDFSLSYRVWGKGPVHMKDALRILGHRTAPSLEVIDFANAALSLISEMAIPCEEWALKSQTAALIAEAELVSMLLRWLPEDITVHNEDLEVTPISLCRCSGCIVNGGHTPNKDKIGSEAGSSVILGSRIAAMDQFIIKLQMENRHGEKERNEAHKELMKKEEEVAKTKG</sequence>
<keyword evidence="3" id="KW-1185">Reference proteome</keyword>
<name>A0A835HYR7_9MAGN</name>
<reference evidence="2 3" key="1">
    <citation type="submission" date="2020-10" db="EMBL/GenBank/DDBJ databases">
        <title>The Coptis chinensis genome and diversification of protoberbering-type alkaloids.</title>
        <authorList>
            <person name="Wang B."/>
            <person name="Shu S."/>
            <person name="Song C."/>
            <person name="Liu Y."/>
        </authorList>
    </citation>
    <scope>NUCLEOTIDE SEQUENCE [LARGE SCALE GENOMIC DNA]</scope>
    <source>
        <strain evidence="2">HL-2020</strain>
        <tissue evidence="2">Leaf</tissue>
    </source>
</reference>
<accession>A0A835HYR7</accession>
<feature type="compositionally biased region" description="Basic residues" evidence="1">
    <location>
        <begin position="1"/>
        <end position="15"/>
    </location>
</feature>
<gene>
    <name evidence="2" type="ORF">IFM89_027047</name>
</gene>
<evidence type="ECO:0000313" key="3">
    <source>
        <dbReference type="Proteomes" id="UP000631114"/>
    </source>
</evidence>
<proteinExistence type="predicted"/>
<dbReference type="Proteomes" id="UP000631114">
    <property type="component" value="Unassembled WGS sequence"/>
</dbReference>
<dbReference type="EMBL" id="JADFTS010000005">
    <property type="protein sequence ID" value="KAF9606612.1"/>
    <property type="molecule type" value="Genomic_DNA"/>
</dbReference>
<organism evidence="2 3">
    <name type="scientific">Coptis chinensis</name>
    <dbReference type="NCBI Taxonomy" id="261450"/>
    <lineage>
        <taxon>Eukaryota</taxon>
        <taxon>Viridiplantae</taxon>
        <taxon>Streptophyta</taxon>
        <taxon>Embryophyta</taxon>
        <taxon>Tracheophyta</taxon>
        <taxon>Spermatophyta</taxon>
        <taxon>Magnoliopsida</taxon>
        <taxon>Ranunculales</taxon>
        <taxon>Ranunculaceae</taxon>
        <taxon>Coptidoideae</taxon>
        <taxon>Coptis</taxon>
    </lineage>
</organism>
<comment type="caution">
    <text evidence="2">The sequence shown here is derived from an EMBL/GenBank/DDBJ whole genome shotgun (WGS) entry which is preliminary data.</text>
</comment>
<protein>
    <submittedName>
        <fullName evidence="2">Uncharacterized protein</fullName>
    </submittedName>
</protein>
<dbReference type="OrthoDB" id="1719327at2759"/>
<evidence type="ECO:0000256" key="1">
    <source>
        <dbReference type="SAM" id="MobiDB-lite"/>
    </source>
</evidence>
<evidence type="ECO:0000313" key="2">
    <source>
        <dbReference type="EMBL" id="KAF9606612.1"/>
    </source>
</evidence>
<feature type="region of interest" description="Disordered" evidence="1">
    <location>
        <begin position="1"/>
        <end position="20"/>
    </location>
</feature>
<dbReference type="AlphaFoldDB" id="A0A835HYR7"/>
<feature type="region of interest" description="Disordered" evidence="1">
    <location>
        <begin position="349"/>
        <end position="373"/>
    </location>
</feature>